<dbReference type="GO" id="GO:0005677">
    <property type="term" value="C:chromatin silencing complex"/>
    <property type="evidence" value="ECO:0007669"/>
    <property type="project" value="TreeGrafter"/>
</dbReference>
<dbReference type="GO" id="GO:0008168">
    <property type="term" value="F:methyltransferase activity"/>
    <property type="evidence" value="ECO:0007669"/>
    <property type="project" value="UniProtKB-KW"/>
</dbReference>
<keyword evidence="5 13" id="KW-0698">rRNA processing</keyword>
<dbReference type="OrthoDB" id="10258825at2759"/>
<evidence type="ECO:0000256" key="2">
    <source>
        <dbReference type="ARBA" id="ARBA00006301"/>
    </source>
</evidence>
<evidence type="ECO:0000256" key="12">
    <source>
        <dbReference type="ARBA" id="ARBA00023242"/>
    </source>
</evidence>
<feature type="compositionally biased region" description="Polar residues" evidence="14">
    <location>
        <begin position="253"/>
        <end position="263"/>
    </location>
</feature>
<comment type="subcellular location">
    <subcellularLocation>
        <location evidence="1 13">Nucleus</location>
        <location evidence="1 13">Nucleolus</location>
    </subcellularLocation>
</comment>
<feature type="compositionally biased region" description="Basic and acidic residues" evidence="14">
    <location>
        <begin position="218"/>
        <end position="228"/>
    </location>
</feature>
<dbReference type="CDD" id="cd02440">
    <property type="entry name" value="AdoMet_MTases"/>
    <property type="match status" value="1"/>
</dbReference>
<feature type="region of interest" description="Disordered" evidence="14">
    <location>
        <begin position="1"/>
        <end position="151"/>
    </location>
</feature>
<evidence type="ECO:0000313" key="16">
    <source>
        <dbReference type="RefSeq" id="XP_026284207.1"/>
    </source>
</evidence>
<evidence type="ECO:0000256" key="10">
    <source>
        <dbReference type="ARBA" id="ARBA00023015"/>
    </source>
</evidence>
<keyword evidence="4" id="KW-0678">Repressor</keyword>
<feature type="compositionally biased region" description="Basic residues" evidence="14">
    <location>
        <begin position="31"/>
        <end position="41"/>
    </location>
</feature>
<proteinExistence type="inferred from homology"/>
<evidence type="ECO:0000256" key="13">
    <source>
        <dbReference type="RuleBase" id="RU365074"/>
    </source>
</evidence>
<dbReference type="Gene3D" id="3.40.50.150">
    <property type="entry name" value="Vaccinia Virus protein VP39"/>
    <property type="match status" value="1"/>
</dbReference>
<dbReference type="KEGG" id="foc:113210430"/>
<feature type="compositionally biased region" description="Polar residues" evidence="14">
    <location>
        <begin position="90"/>
        <end position="106"/>
    </location>
</feature>
<dbReference type="PANTHER" id="PTHR12787:SF0">
    <property type="entry name" value="RIBOSOMAL RNA-PROCESSING PROTEIN 8"/>
    <property type="match status" value="1"/>
</dbReference>
<gene>
    <name evidence="16" type="primary">LOC113210430</name>
</gene>
<keyword evidence="15" id="KW-1185">Reference proteome</keyword>
<dbReference type="Gene3D" id="1.10.10.2150">
    <property type="entry name" value="Ribosomal RNA-processing protein 8, N-terminal domain"/>
    <property type="match status" value="1"/>
</dbReference>
<dbReference type="GO" id="GO:0046015">
    <property type="term" value="P:regulation of transcription by glucose"/>
    <property type="evidence" value="ECO:0007669"/>
    <property type="project" value="TreeGrafter"/>
</dbReference>
<dbReference type="InterPro" id="IPR029063">
    <property type="entry name" value="SAM-dependent_MTases_sf"/>
</dbReference>
<accession>A0A6J1STK9</accession>
<evidence type="ECO:0000256" key="6">
    <source>
        <dbReference type="ARBA" id="ARBA00022603"/>
    </source>
</evidence>
<evidence type="ECO:0000256" key="1">
    <source>
        <dbReference type="ARBA" id="ARBA00004604"/>
    </source>
</evidence>
<dbReference type="GO" id="GO:0042149">
    <property type="term" value="P:cellular response to glucose starvation"/>
    <property type="evidence" value="ECO:0007669"/>
    <property type="project" value="TreeGrafter"/>
</dbReference>
<dbReference type="FunFam" id="1.10.10.2150:FF:000001">
    <property type="entry name" value="Ribosomal RNA-processing protein 8"/>
    <property type="match status" value="1"/>
</dbReference>
<keyword evidence="12 13" id="KW-0539">Nucleus</keyword>
<keyword evidence="7 13" id="KW-0808">Transferase</keyword>
<dbReference type="EC" id="2.1.1.-" evidence="13"/>
<keyword evidence="11" id="KW-0804">Transcription</keyword>
<organism evidence="15 16">
    <name type="scientific">Frankliniella occidentalis</name>
    <name type="common">Western flower thrips</name>
    <name type="synonym">Euthrips occidentalis</name>
    <dbReference type="NCBI Taxonomy" id="133901"/>
    <lineage>
        <taxon>Eukaryota</taxon>
        <taxon>Metazoa</taxon>
        <taxon>Ecdysozoa</taxon>
        <taxon>Arthropoda</taxon>
        <taxon>Hexapoda</taxon>
        <taxon>Insecta</taxon>
        <taxon>Pterygota</taxon>
        <taxon>Neoptera</taxon>
        <taxon>Paraneoptera</taxon>
        <taxon>Thysanoptera</taxon>
        <taxon>Terebrantia</taxon>
        <taxon>Thripoidea</taxon>
        <taxon>Thripidae</taxon>
        <taxon>Frankliniella</taxon>
    </lineage>
</organism>
<dbReference type="GeneID" id="113210430"/>
<evidence type="ECO:0000256" key="11">
    <source>
        <dbReference type="ARBA" id="ARBA00023163"/>
    </source>
</evidence>
<dbReference type="Pfam" id="PF05148">
    <property type="entry name" value="Methyltransf_8"/>
    <property type="match status" value="1"/>
</dbReference>
<dbReference type="GO" id="GO:0005730">
    <property type="term" value="C:nucleolus"/>
    <property type="evidence" value="ECO:0007669"/>
    <property type="project" value="UniProtKB-SubCell"/>
</dbReference>
<dbReference type="RefSeq" id="XP_026284207.1">
    <property type="nucleotide sequence ID" value="XM_026428422.2"/>
</dbReference>
<feature type="region of interest" description="Disordered" evidence="14">
    <location>
        <begin position="384"/>
        <end position="408"/>
    </location>
</feature>
<evidence type="ECO:0000256" key="7">
    <source>
        <dbReference type="ARBA" id="ARBA00022679"/>
    </source>
</evidence>
<keyword evidence="10" id="KW-0805">Transcription regulation</keyword>
<name>A0A6J1STK9_FRAOC</name>
<dbReference type="GO" id="GO:0006364">
    <property type="term" value="P:rRNA processing"/>
    <property type="evidence" value="ECO:0007669"/>
    <property type="project" value="UniProtKB-UniRule"/>
</dbReference>
<comment type="function">
    <text evidence="13">Probable methyltransferase required to silence rDNA.</text>
</comment>
<evidence type="ECO:0000313" key="15">
    <source>
        <dbReference type="Proteomes" id="UP000504606"/>
    </source>
</evidence>
<feature type="compositionally biased region" description="Basic residues" evidence="14">
    <location>
        <begin position="296"/>
        <end position="306"/>
    </location>
</feature>
<feature type="compositionally biased region" description="Polar residues" evidence="14">
    <location>
        <begin position="53"/>
        <end position="63"/>
    </location>
</feature>
<dbReference type="SUPFAM" id="SSF53335">
    <property type="entry name" value="S-adenosyl-L-methionine-dependent methyltransferases"/>
    <property type="match status" value="1"/>
</dbReference>
<feature type="compositionally biased region" description="Basic residues" evidence="14">
    <location>
        <begin position="206"/>
        <end position="217"/>
    </location>
</feature>
<dbReference type="InterPro" id="IPR042036">
    <property type="entry name" value="RRP8_N"/>
</dbReference>
<feature type="compositionally biased region" description="Basic residues" evidence="14">
    <location>
        <begin position="239"/>
        <end position="250"/>
    </location>
</feature>
<dbReference type="AlphaFoldDB" id="A0A6J1STK9"/>
<feature type="compositionally biased region" description="Basic residues" evidence="14">
    <location>
        <begin position="107"/>
        <end position="121"/>
    </location>
</feature>
<evidence type="ECO:0000256" key="14">
    <source>
        <dbReference type="SAM" id="MobiDB-lite"/>
    </source>
</evidence>
<feature type="compositionally biased region" description="Polar residues" evidence="14">
    <location>
        <begin position="123"/>
        <end position="140"/>
    </location>
</feature>
<evidence type="ECO:0000256" key="9">
    <source>
        <dbReference type="ARBA" id="ARBA00022853"/>
    </source>
</evidence>
<feature type="compositionally biased region" description="Polar residues" evidence="14">
    <location>
        <begin position="272"/>
        <end position="292"/>
    </location>
</feature>
<protein>
    <recommendedName>
        <fullName evidence="3 13">Ribosomal RNA-processing protein 8</fullName>
        <ecNumber evidence="13">2.1.1.-</ecNumber>
    </recommendedName>
</protein>
<feature type="region of interest" description="Disordered" evidence="14">
    <location>
        <begin position="167"/>
        <end position="346"/>
    </location>
</feature>
<dbReference type="FunFam" id="3.40.50.150:FF:000068">
    <property type="entry name" value="Ribosomal RNA-processing protein 8"/>
    <property type="match status" value="1"/>
</dbReference>
<dbReference type="PANTHER" id="PTHR12787">
    <property type="entry name" value="RIBOSOMAL RNA-PROCESSING PROTEIN 8"/>
    <property type="match status" value="1"/>
</dbReference>
<dbReference type="GO" id="GO:0000183">
    <property type="term" value="P:rDNA heterochromatin formation"/>
    <property type="evidence" value="ECO:0007669"/>
    <property type="project" value="TreeGrafter"/>
</dbReference>
<dbReference type="GO" id="GO:0033553">
    <property type="term" value="C:rDNA heterochromatin"/>
    <property type="evidence" value="ECO:0007669"/>
    <property type="project" value="TreeGrafter"/>
</dbReference>
<feature type="compositionally biased region" description="Polar residues" evidence="14">
    <location>
        <begin position="326"/>
        <end position="345"/>
    </location>
</feature>
<dbReference type="Proteomes" id="UP000504606">
    <property type="component" value="Unplaced"/>
</dbReference>
<dbReference type="GO" id="GO:0032259">
    <property type="term" value="P:methylation"/>
    <property type="evidence" value="ECO:0007669"/>
    <property type="project" value="UniProtKB-KW"/>
</dbReference>
<evidence type="ECO:0000256" key="4">
    <source>
        <dbReference type="ARBA" id="ARBA00022491"/>
    </source>
</evidence>
<evidence type="ECO:0000256" key="5">
    <source>
        <dbReference type="ARBA" id="ARBA00022552"/>
    </source>
</evidence>
<keyword evidence="9" id="KW-0156">Chromatin regulator</keyword>
<reference evidence="16" key="1">
    <citation type="submission" date="2025-08" db="UniProtKB">
        <authorList>
            <consortium name="RefSeq"/>
        </authorList>
    </citation>
    <scope>IDENTIFICATION</scope>
    <source>
        <tissue evidence="16">Whole organism</tissue>
    </source>
</reference>
<dbReference type="InterPro" id="IPR007823">
    <property type="entry name" value="RRP8"/>
</dbReference>
<comment type="similarity">
    <text evidence="2 13">Belongs to the methyltransferase superfamily. RRP8 family.</text>
</comment>
<evidence type="ECO:0000256" key="3">
    <source>
        <dbReference type="ARBA" id="ARBA00020203"/>
    </source>
</evidence>
<keyword evidence="6 13" id="KW-0489">Methyltransferase</keyword>
<evidence type="ECO:0000256" key="8">
    <source>
        <dbReference type="ARBA" id="ARBA00022691"/>
    </source>
</evidence>
<sequence length="622" mass="69372">MGIFSAPRWDDGGAENVGSKVLDTTASAQKKSGRRKKKQLLKKAGSPVKVSSADDTGNQSDTTEAPKKAKKFPFVFRRDSAPPPPKIKLNGSQEVPITPPSDASLSKRQKRRQNLKMKKLLKFQSTASSVTTPSNGQNVSPKKGKAIEEKTDRVLGKIEKVLEIRKKRRRAKKAKKESDGSVTVSLANEPSPLKSPEIVAETNLKAKLKRKERKLKRKEALAKKKELEQANNSNEIVLSRKKKKKMRKIAKQASGNNLNQAVKNDQDALGTANPSFDTSLSDSSTPLKNNDTQLEKKKKRRKRKKKTGLEDSVDGNIPSASAKFSLHSNSQNSKNKPSLTLTDSDSIADKSRRKKVVIAKLLQESNIDETKTLHDLKKKRLQDRLDAGDDAVSPKRSKKNASTSLREKMTQQLKSSRFRWLNEQLYTTNSWEAMKYFKEDPDAFDAYHSGYRNQVAQWPVNPLDVIIQSISSLPKETVVADFGCGDARLAATLPHLKVHSLDLISSKPEVVACDMAHTPLLMESVDVAVFCLSLMGTNLNDFVLEANRVLKNGGLLMIAEVESRFEDVDNFTSAMVHFGFQLKKKDLSNQMFIFMDFKKTRKASKTGKLPALALEPCVYKKR</sequence>
<keyword evidence="8 13" id="KW-0949">S-adenosyl-L-methionine</keyword>